<dbReference type="RefSeq" id="WP_165818531.1">
    <property type="nucleotide sequence ID" value="NZ_FZMO01000320.1"/>
</dbReference>
<proteinExistence type="predicted"/>
<name>A0A2I2KW43_9ACTN</name>
<protein>
    <submittedName>
        <fullName evidence="4">NADP-dependent alcohol dehydrogenase</fullName>
    </submittedName>
</protein>
<dbReference type="Pfam" id="PF00465">
    <property type="entry name" value="Fe-ADH"/>
    <property type="match status" value="1"/>
</dbReference>
<dbReference type="GO" id="GO:0004022">
    <property type="term" value="F:alcohol dehydrogenase (NAD+) activity"/>
    <property type="evidence" value="ECO:0007669"/>
    <property type="project" value="TreeGrafter"/>
</dbReference>
<evidence type="ECO:0000313" key="5">
    <source>
        <dbReference type="Proteomes" id="UP000234331"/>
    </source>
</evidence>
<organism evidence="4 5">
    <name type="scientific">Frankia canadensis</name>
    <dbReference type="NCBI Taxonomy" id="1836972"/>
    <lineage>
        <taxon>Bacteria</taxon>
        <taxon>Bacillati</taxon>
        <taxon>Actinomycetota</taxon>
        <taxon>Actinomycetes</taxon>
        <taxon>Frankiales</taxon>
        <taxon>Frankiaceae</taxon>
        <taxon>Frankia</taxon>
    </lineage>
</organism>
<dbReference type="AlphaFoldDB" id="A0A2I2KW43"/>
<evidence type="ECO:0000259" key="3">
    <source>
        <dbReference type="Pfam" id="PF00465"/>
    </source>
</evidence>
<evidence type="ECO:0000256" key="1">
    <source>
        <dbReference type="ARBA" id="ARBA00023002"/>
    </source>
</evidence>
<feature type="region of interest" description="Disordered" evidence="2">
    <location>
        <begin position="266"/>
        <end position="294"/>
    </location>
</feature>
<gene>
    <name evidence="4" type="ORF">FRACA_3870002</name>
</gene>
<dbReference type="PANTHER" id="PTHR11496">
    <property type="entry name" value="ALCOHOL DEHYDROGENASE"/>
    <property type="match status" value="1"/>
</dbReference>
<dbReference type="EMBL" id="FZMO01000320">
    <property type="protein sequence ID" value="SNQ49881.1"/>
    <property type="molecule type" value="Genomic_DNA"/>
</dbReference>
<dbReference type="GO" id="GO:0046872">
    <property type="term" value="F:metal ion binding"/>
    <property type="evidence" value="ECO:0007669"/>
    <property type="project" value="InterPro"/>
</dbReference>
<keyword evidence="5" id="KW-1185">Reference proteome</keyword>
<dbReference type="InterPro" id="IPR001670">
    <property type="entry name" value="ADH_Fe/GldA"/>
</dbReference>
<feature type="compositionally biased region" description="Pro residues" evidence="2">
    <location>
        <begin position="271"/>
        <end position="287"/>
    </location>
</feature>
<evidence type="ECO:0000313" key="4">
    <source>
        <dbReference type="EMBL" id="SNQ49881.1"/>
    </source>
</evidence>
<dbReference type="PANTHER" id="PTHR11496:SF83">
    <property type="entry name" value="HYDROXYACID-OXOACID TRANSHYDROGENASE, MITOCHONDRIAL"/>
    <property type="match status" value="1"/>
</dbReference>
<reference evidence="4 5" key="1">
    <citation type="submission" date="2017-06" db="EMBL/GenBank/DDBJ databases">
        <authorList>
            <person name="Kim H.J."/>
            <person name="Triplett B.A."/>
        </authorList>
    </citation>
    <scope>NUCLEOTIDE SEQUENCE [LARGE SCALE GENOMIC DNA]</scope>
    <source>
        <strain evidence="4">FRACA_ARgP5</strain>
    </source>
</reference>
<dbReference type="Gene3D" id="3.40.50.1970">
    <property type="match status" value="1"/>
</dbReference>
<evidence type="ECO:0000256" key="2">
    <source>
        <dbReference type="SAM" id="MobiDB-lite"/>
    </source>
</evidence>
<dbReference type="Proteomes" id="UP000234331">
    <property type="component" value="Unassembled WGS sequence"/>
</dbReference>
<dbReference type="InterPro" id="IPR039697">
    <property type="entry name" value="Alcohol_dehydrogenase_Fe"/>
</dbReference>
<sequence>MNTVWQWSCPTRVVAGPGGLEHVVDEQRHAGRRIGVVVDAGVLATPAVRWLRDQWTGWPVLTAEPVGAGIADVAALAGWLRDQTARTGLDTVVAVGGGSLLDLVKLGSVAAVDDGVLARVTAGRCGVVGLPPSVGRRGGRATMGDRRIPGAAPVPVHTPDLVPARSLVPMRVLVPTTTGTGSEVSAVACVRVRGGHRLVIGEALRPEVAVLDPAATDGLPASMLVEGVLEALLRVLGPTVGSLASRPVPDAAGLALAGELVRLGDRLCGPTPAPDPPAPDPPAPDPLAPDSAARGAAGGAERLLAAELSAYTQASWAMAGRDPFGGRAWYIANEVSTVLGARKMVATVPVAAAVWARAAAGDRRFGHSERLAVAWDAVCRAARPGLGDDPSAGLRRLADRWGVASCPPATPAQLSAIAGRVVRAFGGGLPPLASITHADVAALLRESLPAAAEHELAVAAS</sequence>
<feature type="domain" description="Alcohol dehydrogenase iron-type/glycerol dehydrogenase GldA" evidence="3">
    <location>
        <begin position="10"/>
        <end position="113"/>
    </location>
</feature>
<accession>A0A2I2KW43</accession>
<keyword evidence="1" id="KW-0560">Oxidoreductase</keyword>
<dbReference type="SUPFAM" id="SSF56796">
    <property type="entry name" value="Dehydroquinate synthase-like"/>
    <property type="match status" value="1"/>
</dbReference>